<comment type="caution">
    <text evidence="1">The sequence shown here is derived from an EMBL/GenBank/DDBJ whole genome shotgun (WGS) entry which is preliminary data.</text>
</comment>
<organism evidence="1 2">
    <name type="scientific">Cichorium intybus</name>
    <name type="common">Chicory</name>
    <dbReference type="NCBI Taxonomy" id="13427"/>
    <lineage>
        <taxon>Eukaryota</taxon>
        <taxon>Viridiplantae</taxon>
        <taxon>Streptophyta</taxon>
        <taxon>Embryophyta</taxon>
        <taxon>Tracheophyta</taxon>
        <taxon>Spermatophyta</taxon>
        <taxon>Magnoliopsida</taxon>
        <taxon>eudicotyledons</taxon>
        <taxon>Gunneridae</taxon>
        <taxon>Pentapetalae</taxon>
        <taxon>asterids</taxon>
        <taxon>campanulids</taxon>
        <taxon>Asterales</taxon>
        <taxon>Asteraceae</taxon>
        <taxon>Cichorioideae</taxon>
        <taxon>Cichorieae</taxon>
        <taxon>Cichoriinae</taxon>
        <taxon>Cichorium</taxon>
    </lineage>
</organism>
<evidence type="ECO:0000313" key="1">
    <source>
        <dbReference type="EMBL" id="KAI3709779.1"/>
    </source>
</evidence>
<reference evidence="1 2" key="2">
    <citation type="journal article" date="2022" name="Mol. Ecol. Resour.">
        <title>The genomes of chicory, endive, great burdock and yacon provide insights into Asteraceae paleo-polyploidization history and plant inulin production.</title>
        <authorList>
            <person name="Fan W."/>
            <person name="Wang S."/>
            <person name="Wang H."/>
            <person name="Wang A."/>
            <person name="Jiang F."/>
            <person name="Liu H."/>
            <person name="Zhao H."/>
            <person name="Xu D."/>
            <person name="Zhang Y."/>
        </authorList>
    </citation>
    <scope>NUCLEOTIDE SEQUENCE [LARGE SCALE GENOMIC DNA]</scope>
    <source>
        <strain evidence="2">cv. Punajuju</strain>
        <tissue evidence="1">Leaves</tissue>
    </source>
</reference>
<protein>
    <submittedName>
        <fullName evidence="1">Uncharacterized protein</fullName>
    </submittedName>
</protein>
<evidence type="ECO:0000313" key="2">
    <source>
        <dbReference type="Proteomes" id="UP001055811"/>
    </source>
</evidence>
<reference evidence="2" key="1">
    <citation type="journal article" date="2022" name="Mol. Ecol. Resour.">
        <title>The genomes of chicory, endive, great burdock and yacon provide insights into Asteraceae palaeo-polyploidization history and plant inulin production.</title>
        <authorList>
            <person name="Fan W."/>
            <person name="Wang S."/>
            <person name="Wang H."/>
            <person name="Wang A."/>
            <person name="Jiang F."/>
            <person name="Liu H."/>
            <person name="Zhao H."/>
            <person name="Xu D."/>
            <person name="Zhang Y."/>
        </authorList>
    </citation>
    <scope>NUCLEOTIDE SEQUENCE [LARGE SCALE GENOMIC DNA]</scope>
    <source>
        <strain evidence="2">cv. Punajuju</strain>
    </source>
</reference>
<dbReference type="Proteomes" id="UP001055811">
    <property type="component" value="Linkage Group LG07"/>
</dbReference>
<keyword evidence="2" id="KW-1185">Reference proteome</keyword>
<dbReference type="EMBL" id="CM042015">
    <property type="protein sequence ID" value="KAI3709779.1"/>
    <property type="molecule type" value="Genomic_DNA"/>
</dbReference>
<accession>A0ACB9AJI0</accession>
<name>A0ACB9AJI0_CICIN</name>
<proteinExistence type="predicted"/>
<sequence>MELGLSLGGKSSKTFHGITGKAHDDFTKTAAAAQTFTSAAGECSLGFCMALTINSLNGTNQKLSDDGYIKEEDGQNISDDQETSRENRKIEAIIDGRQKILKLNPHLHLDLLPPSPVDRNDPLPWFSDNGSSHGGSSGNVLPSRGLDVTNSPPTAAGIEEATSSLRLNFYSYNRTSNVLGKKDLELRNDVVDMERPSSRASDEDDYGIYRKKLRLTKQQSAYLEESFKDNSILNPKQKLELAKQLSLSPRQVEVWFQNRRARTKLKQTEMDYEYLKKCREELAGENRRLCKEVQELRALKTTSNPFNLQLPTTLIMCPSCERVAKTTINTTAVPPNTKLHQSMSTTSRTPFPLSSESRSILMYPFLRAPPSDLS</sequence>
<gene>
    <name evidence="1" type="ORF">L2E82_39545</name>
</gene>